<feature type="domain" description="DUF7014" evidence="1">
    <location>
        <begin position="2"/>
        <end position="121"/>
    </location>
</feature>
<sequence length="133" mass="15084">MFQNALDEYIRAIEFYDKREYKDSILYAAKSYESTLKVICGKTREQADGLTKEFVRSKYINDIPLQVSREGLRTNVLSSLPYLRNQLKVGHGEGGENILITPSLAKLILNLSATLNSFIVEQYKSYLPSPSNA</sequence>
<dbReference type="AlphaFoldDB" id="A0A645HGG4"/>
<dbReference type="InterPro" id="IPR054280">
    <property type="entry name" value="DUF7014"/>
</dbReference>
<gene>
    <name evidence="2" type="ORF">SDC9_185341</name>
</gene>
<evidence type="ECO:0000313" key="2">
    <source>
        <dbReference type="EMBL" id="MPN37820.1"/>
    </source>
</evidence>
<protein>
    <recommendedName>
        <fullName evidence="1">DUF7014 domain-containing protein</fullName>
    </recommendedName>
</protein>
<dbReference type="Pfam" id="PF22809">
    <property type="entry name" value="DUF7014"/>
    <property type="match status" value="1"/>
</dbReference>
<proteinExistence type="predicted"/>
<accession>A0A645HGG4</accession>
<evidence type="ECO:0000259" key="1">
    <source>
        <dbReference type="Pfam" id="PF22809"/>
    </source>
</evidence>
<comment type="caution">
    <text evidence="2">The sequence shown here is derived from an EMBL/GenBank/DDBJ whole genome shotgun (WGS) entry which is preliminary data.</text>
</comment>
<organism evidence="2">
    <name type="scientific">bioreactor metagenome</name>
    <dbReference type="NCBI Taxonomy" id="1076179"/>
    <lineage>
        <taxon>unclassified sequences</taxon>
        <taxon>metagenomes</taxon>
        <taxon>ecological metagenomes</taxon>
    </lineage>
</organism>
<dbReference type="EMBL" id="VSSQ01092692">
    <property type="protein sequence ID" value="MPN37820.1"/>
    <property type="molecule type" value="Genomic_DNA"/>
</dbReference>
<name>A0A645HGG4_9ZZZZ</name>
<reference evidence="2" key="1">
    <citation type="submission" date="2019-08" db="EMBL/GenBank/DDBJ databases">
        <authorList>
            <person name="Kucharzyk K."/>
            <person name="Murdoch R.W."/>
            <person name="Higgins S."/>
            <person name="Loffler F."/>
        </authorList>
    </citation>
    <scope>NUCLEOTIDE SEQUENCE</scope>
</reference>